<dbReference type="EMBL" id="UZAU01000547">
    <property type="status" value="NOT_ANNOTATED_CDS"/>
    <property type="molecule type" value="Genomic_DNA"/>
</dbReference>
<accession>A0A803R5P3</accession>
<dbReference type="AlphaFoldDB" id="A0A803R5P3"/>
<dbReference type="Proteomes" id="UP000596661">
    <property type="component" value="Chromosome 5"/>
</dbReference>
<proteinExistence type="predicted"/>
<dbReference type="Gramene" id="novel_model_5402_5bd9a17a">
    <property type="protein sequence ID" value="cds.novel_model_5402_5bd9a17a"/>
    <property type="gene ID" value="novel_gene_2797_5bd9a17a"/>
</dbReference>
<name>A0A803R5P3_CANSA</name>
<keyword evidence="2" id="KW-1185">Reference proteome</keyword>
<reference evidence="1" key="1">
    <citation type="submission" date="2018-11" db="EMBL/GenBank/DDBJ databases">
        <authorList>
            <person name="Grassa J C."/>
        </authorList>
    </citation>
    <scope>NUCLEOTIDE SEQUENCE [LARGE SCALE GENOMIC DNA]</scope>
</reference>
<dbReference type="EnsemblPlants" id="novel_model_5402_5bd9a17a">
    <property type="protein sequence ID" value="cds.novel_model_5402_5bd9a17a"/>
    <property type="gene ID" value="novel_gene_2797_5bd9a17a"/>
</dbReference>
<organism evidence="1 2">
    <name type="scientific">Cannabis sativa</name>
    <name type="common">Hemp</name>
    <name type="synonym">Marijuana</name>
    <dbReference type="NCBI Taxonomy" id="3483"/>
    <lineage>
        <taxon>Eukaryota</taxon>
        <taxon>Viridiplantae</taxon>
        <taxon>Streptophyta</taxon>
        <taxon>Embryophyta</taxon>
        <taxon>Tracheophyta</taxon>
        <taxon>Spermatophyta</taxon>
        <taxon>Magnoliopsida</taxon>
        <taxon>eudicotyledons</taxon>
        <taxon>Gunneridae</taxon>
        <taxon>Pentapetalae</taxon>
        <taxon>rosids</taxon>
        <taxon>fabids</taxon>
        <taxon>Rosales</taxon>
        <taxon>Cannabaceae</taxon>
        <taxon>Cannabis</taxon>
    </lineage>
</organism>
<protein>
    <submittedName>
        <fullName evidence="1">Uncharacterized protein</fullName>
    </submittedName>
</protein>
<reference evidence="1" key="2">
    <citation type="submission" date="2021-03" db="UniProtKB">
        <authorList>
            <consortium name="EnsemblPlants"/>
        </authorList>
    </citation>
    <scope>IDENTIFICATION</scope>
</reference>
<evidence type="ECO:0000313" key="2">
    <source>
        <dbReference type="Proteomes" id="UP000596661"/>
    </source>
</evidence>
<sequence length="66" mass="7408">MGKIIRKSFIGIQGELLLVHCICQEEWRSQVEGLPIQLSLKACADSAYRNLAQGVHIILQGYLLLK</sequence>
<evidence type="ECO:0000313" key="1">
    <source>
        <dbReference type="EnsemblPlants" id="cds.novel_model_5402_5bd9a17a"/>
    </source>
</evidence>